<gene>
    <name evidence="2" type="ORF">EDC39_10623</name>
</gene>
<evidence type="ECO:0000313" key="3">
    <source>
        <dbReference type="Proteomes" id="UP000324159"/>
    </source>
</evidence>
<organism evidence="2 3">
    <name type="scientific">Geothermobacter ehrlichii</name>
    <dbReference type="NCBI Taxonomy" id="213224"/>
    <lineage>
        <taxon>Bacteria</taxon>
        <taxon>Pseudomonadati</taxon>
        <taxon>Thermodesulfobacteriota</taxon>
        <taxon>Desulfuromonadia</taxon>
        <taxon>Desulfuromonadales</taxon>
        <taxon>Geothermobacteraceae</taxon>
        <taxon>Geothermobacter</taxon>
    </lineage>
</organism>
<evidence type="ECO:0000259" key="1">
    <source>
        <dbReference type="Pfam" id="PF01796"/>
    </source>
</evidence>
<dbReference type="CDD" id="cd00827">
    <property type="entry name" value="init_cond_enzymes"/>
    <property type="match status" value="1"/>
</dbReference>
<dbReference type="Proteomes" id="UP000324159">
    <property type="component" value="Unassembled WGS sequence"/>
</dbReference>
<name>A0A5D3WJN6_9BACT</name>
<dbReference type="InterPro" id="IPR016039">
    <property type="entry name" value="Thiolase-like"/>
</dbReference>
<dbReference type="EMBL" id="VNIB01000006">
    <property type="protein sequence ID" value="TYO98424.1"/>
    <property type="molecule type" value="Genomic_DNA"/>
</dbReference>
<keyword evidence="3" id="KW-1185">Reference proteome</keyword>
<dbReference type="SUPFAM" id="SSF50249">
    <property type="entry name" value="Nucleic acid-binding proteins"/>
    <property type="match status" value="1"/>
</dbReference>
<sequence>MVSGHVEKIGITAYGGYLPRLRLQRKSIADANAWFDASLNGLAKGEKAMCNWDEDAITMAVEACADCMGEDNNDNLISLVMASTSMPFLDRQNSVVVAEALNLKIENLRTMDVTSSQRAATSALLSALDVAAMAKGEVMLVASEHRRALSASREEMLYGDGAAALKVGTHHILAELVATHSQAVDFIDHYRNEVSEFDYVWEERWIRDEGYMKIIPGAVDAILKKTEISPADINHFIVPNDQAGKVAKLIGVENCAVVETMSHSVGISGAAHPILMFAKCLENAKPGELIMVVGFGQGCDVLLFRATDLIQTKRPKCGVSGFLNLGSPEVNYNKYISFNGLLKKDYGKRSEIDKQAYLPALYRNRNLVNEFKGGRCKVCNTIQIPKRRYCINPDCDALDSQENYPLSGVTGRVVSWTADRLTFDYSPPAYFGMVEFEPGGRMMMDFTDVNPDEFDTGINVSLCYRIKQIDDQRGFRKYFWKARPNLK</sequence>
<reference evidence="2 3" key="1">
    <citation type="submission" date="2019-07" db="EMBL/GenBank/DDBJ databases">
        <title>Genomic Encyclopedia of Type Strains, Phase IV (KMG-IV): sequencing the most valuable type-strain genomes for metagenomic binning, comparative biology and taxonomic classification.</title>
        <authorList>
            <person name="Goeker M."/>
        </authorList>
    </citation>
    <scope>NUCLEOTIDE SEQUENCE [LARGE SCALE GENOMIC DNA]</scope>
    <source>
        <strain evidence="2 3">SS015</strain>
    </source>
</reference>
<feature type="domain" description="ChsH2 C-terminal OB-fold" evidence="1">
    <location>
        <begin position="405"/>
        <end position="463"/>
    </location>
</feature>
<dbReference type="AlphaFoldDB" id="A0A5D3WJN6"/>
<dbReference type="Gene3D" id="3.40.47.10">
    <property type="match status" value="2"/>
</dbReference>
<dbReference type="InterPro" id="IPR002878">
    <property type="entry name" value="ChsH2_C"/>
</dbReference>
<comment type="caution">
    <text evidence="2">The sequence shown here is derived from an EMBL/GenBank/DDBJ whole genome shotgun (WGS) entry which is preliminary data.</text>
</comment>
<accession>A0A5D3WJN6</accession>
<proteinExistence type="predicted"/>
<evidence type="ECO:0000313" key="2">
    <source>
        <dbReference type="EMBL" id="TYO98424.1"/>
    </source>
</evidence>
<protein>
    <submittedName>
        <fullName evidence="2">3-hydroxy-3-methylglutaryl CoA synthase</fullName>
    </submittedName>
</protein>
<dbReference type="GO" id="GO:0016746">
    <property type="term" value="F:acyltransferase activity"/>
    <property type="evidence" value="ECO:0007669"/>
    <property type="project" value="InterPro"/>
</dbReference>
<dbReference type="Pfam" id="PF01796">
    <property type="entry name" value="OB_ChsH2_C"/>
    <property type="match status" value="1"/>
</dbReference>
<dbReference type="OrthoDB" id="9802564at2"/>
<dbReference type="InterPro" id="IPR012340">
    <property type="entry name" value="NA-bd_OB-fold"/>
</dbReference>
<dbReference type="RefSeq" id="WP_148895803.1">
    <property type="nucleotide sequence ID" value="NZ_VNIB01000006.1"/>
</dbReference>
<dbReference type="SUPFAM" id="SSF53901">
    <property type="entry name" value="Thiolase-like"/>
    <property type="match status" value="2"/>
</dbReference>